<reference evidence="3" key="1">
    <citation type="submission" date="2018-04" db="EMBL/GenBank/DDBJ databases">
        <authorList>
            <person name="Lucker S."/>
            <person name="Sakoula D."/>
        </authorList>
    </citation>
    <scope>NUCLEOTIDE SEQUENCE [LARGE SCALE GENOMIC DNA]</scope>
</reference>
<dbReference type="Pfam" id="PF07603">
    <property type="entry name" value="Lcl_C"/>
    <property type="match status" value="1"/>
</dbReference>
<evidence type="ECO:0000313" key="2">
    <source>
        <dbReference type="EMBL" id="SPP64698.1"/>
    </source>
</evidence>
<proteinExistence type="predicted"/>
<dbReference type="OrthoDB" id="9813883at2"/>
<protein>
    <recommendedName>
        <fullName evidence="1">Lcl C-terminal domain-containing protein</fullName>
    </recommendedName>
</protein>
<organism evidence="2 3">
    <name type="scientific">Nitrospira lenta</name>
    <dbReference type="NCBI Taxonomy" id="1436998"/>
    <lineage>
        <taxon>Bacteria</taxon>
        <taxon>Pseudomonadati</taxon>
        <taxon>Nitrospirota</taxon>
        <taxon>Nitrospiria</taxon>
        <taxon>Nitrospirales</taxon>
        <taxon>Nitrospiraceae</taxon>
        <taxon>Nitrospira</taxon>
    </lineage>
</organism>
<evidence type="ECO:0000259" key="1">
    <source>
        <dbReference type="Pfam" id="PF07603"/>
    </source>
</evidence>
<gene>
    <name evidence="2" type="ORF">NITLEN_20338</name>
</gene>
<dbReference type="InParanoid" id="A0A330L4F0"/>
<keyword evidence="3" id="KW-1185">Reference proteome</keyword>
<dbReference type="Proteomes" id="UP000248168">
    <property type="component" value="Unassembled WGS sequence"/>
</dbReference>
<dbReference type="AlphaFoldDB" id="A0A330L4F0"/>
<dbReference type="InterPro" id="IPR011460">
    <property type="entry name" value="Lcl_C"/>
</dbReference>
<feature type="domain" description="Lcl C-terminal" evidence="1">
    <location>
        <begin position="44"/>
        <end position="155"/>
    </location>
</feature>
<name>A0A330L4F0_9BACT</name>
<dbReference type="RefSeq" id="WP_121989046.1">
    <property type="nucleotide sequence ID" value="NZ_OUNR01000012.1"/>
</dbReference>
<evidence type="ECO:0000313" key="3">
    <source>
        <dbReference type="Proteomes" id="UP000248168"/>
    </source>
</evidence>
<accession>A0A330L4F0</accession>
<dbReference type="EMBL" id="OUNR01000012">
    <property type="protein sequence ID" value="SPP64698.1"/>
    <property type="molecule type" value="Genomic_DNA"/>
</dbReference>
<sequence>MTENRFIPTKVWLIGAGLGLALMADQGFAEQREGRFTLVLDGAAVADGQTGLVWEQEPDREHDVWSRSNERCATKTVGGQSGWRGPTIDELKTLIDLSQHDPALPAGHPFSHINSEIYWTSTPHPTDDIVAWQVSFFSGEPVTDQKSGTRRMWCVMGASRK</sequence>